<gene>
    <name evidence="7" type="ORF">DPM12_21795</name>
</gene>
<name>A0A329QA47_9ACTN</name>
<dbReference type="Proteomes" id="UP000250462">
    <property type="component" value="Unassembled WGS sequence"/>
</dbReference>
<feature type="binding site" evidence="4">
    <location>
        <begin position="20"/>
        <end position="27"/>
    </location>
    <ligand>
        <name>ATP</name>
        <dbReference type="ChEBI" id="CHEBI:30616"/>
    </ligand>
</feature>
<dbReference type="RefSeq" id="WP_112260463.1">
    <property type="nucleotide sequence ID" value="NZ_QMIG01000047.1"/>
</dbReference>
<dbReference type="EMBL" id="QMIG01000047">
    <property type="protein sequence ID" value="RAW09290.1"/>
    <property type="molecule type" value="Genomic_DNA"/>
</dbReference>
<dbReference type="Pfam" id="PF22740">
    <property type="entry name" value="PapZ_C"/>
    <property type="match status" value="1"/>
</dbReference>
<dbReference type="NCBIfam" id="NF003828">
    <property type="entry name" value="PRK05416.1"/>
    <property type="match status" value="1"/>
</dbReference>
<evidence type="ECO:0000313" key="7">
    <source>
        <dbReference type="EMBL" id="RAW09290.1"/>
    </source>
</evidence>
<evidence type="ECO:0000313" key="8">
    <source>
        <dbReference type="Proteomes" id="UP000250462"/>
    </source>
</evidence>
<dbReference type="AlphaFoldDB" id="A0A329QA47"/>
<dbReference type="OrthoDB" id="9784461at2"/>
<comment type="caution">
    <text evidence="7">The sequence shown here is derived from an EMBL/GenBank/DDBJ whole genome shotgun (WGS) entry which is preliminary data.</text>
</comment>
<dbReference type="InterPro" id="IPR053931">
    <property type="entry name" value="RapZ_C"/>
</dbReference>
<dbReference type="Gene3D" id="3.40.50.300">
    <property type="entry name" value="P-loop containing nucleotide triphosphate hydrolases"/>
    <property type="match status" value="1"/>
</dbReference>
<dbReference type="GO" id="GO:0005524">
    <property type="term" value="F:ATP binding"/>
    <property type="evidence" value="ECO:0007669"/>
    <property type="project" value="UniProtKB-UniRule"/>
</dbReference>
<proteinExistence type="inferred from homology"/>
<evidence type="ECO:0000259" key="5">
    <source>
        <dbReference type="Pfam" id="PF03668"/>
    </source>
</evidence>
<organism evidence="7 8">
    <name type="scientific">Phytoactinopolyspora halophila</name>
    <dbReference type="NCBI Taxonomy" id="1981511"/>
    <lineage>
        <taxon>Bacteria</taxon>
        <taxon>Bacillati</taxon>
        <taxon>Actinomycetota</taxon>
        <taxon>Actinomycetes</taxon>
        <taxon>Jiangellales</taxon>
        <taxon>Jiangellaceae</taxon>
        <taxon>Phytoactinopolyspora</taxon>
    </lineage>
</organism>
<feature type="binding site" evidence="4">
    <location>
        <begin position="70"/>
        <end position="73"/>
    </location>
    <ligand>
        <name>GTP</name>
        <dbReference type="ChEBI" id="CHEBI:37565"/>
    </ligand>
</feature>
<sequence>MAEPRAGEAETMPEVLLVTGMSGAGKTAASAALDDQGWFVVDNLPPSLLMDLVSTVGKYEASRRLAVVVDVRGGVFFGELRGALDEMEKDGVTPTVLFLEASDEVLVRRFESARRPHPLQGGGRVVEAIERERQELASLRVAADLVIDTSLLNIHELTARIRTAFAGDEIGMRAVVVSFGFKYGLPVDADLVADMRFLPNPHWIPELQVQTGRESAVSDYVLNQPGATEFLDRYSELVSVVSEGYLREGKRFVTIGIGCTGGKHRSVAMGEALAARLRDQSVETLVVHRDLGRE</sequence>
<evidence type="ECO:0000256" key="2">
    <source>
        <dbReference type="ARBA" id="ARBA00022840"/>
    </source>
</evidence>
<keyword evidence="8" id="KW-1185">Reference proteome</keyword>
<dbReference type="Pfam" id="PF03668">
    <property type="entry name" value="RapZ-like_N"/>
    <property type="match status" value="1"/>
</dbReference>
<dbReference type="GO" id="GO:0005525">
    <property type="term" value="F:GTP binding"/>
    <property type="evidence" value="ECO:0007669"/>
    <property type="project" value="UniProtKB-UniRule"/>
</dbReference>
<dbReference type="SUPFAM" id="SSF52540">
    <property type="entry name" value="P-loop containing nucleoside triphosphate hydrolases"/>
    <property type="match status" value="1"/>
</dbReference>
<evidence type="ECO:0000259" key="6">
    <source>
        <dbReference type="Pfam" id="PF22740"/>
    </source>
</evidence>
<dbReference type="PIRSF" id="PIRSF005052">
    <property type="entry name" value="P-loopkin"/>
    <property type="match status" value="1"/>
</dbReference>
<feature type="domain" description="RapZ C-terminal" evidence="6">
    <location>
        <begin position="174"/>
        <end position="291"/>
    </location>
</feature>
<dbReference type="InterPro" id="IPR053930">
    <property type="entry name" value="RapZ-like_N"/>
</dbReference>
<accession>A0A329QA47</accession>
<dbReference type="PANTHER" id="PTHR30448:SF0">
    <property type="entry name" value="RNASE ADAPTER PROTEIN RAPZ"/>
    <property type="match status" value="1"/>
</dbReference>
<keyword evidence="1 4" id="KW-0547">Nucleotide-binding</keyword>
<reference evidence="7 8" key="1">
    <citation type="submission" date="2018-06" db="EMBL/GenBank/DDBJ databases">
        <title>Phytoactinopolyspora halophila sp. nov., a novel halophilic actinomycete isolated from a saline soil in China.</title>
        <authorList>
            <person name="Tang S.-K."/>
        </authorList>
    </citation>
    <scope>NUCLEOTIDE SEQUENCE [LARGE SCALE GENOMIC DNA]</scope>
    <source>
        <strain evidence="7 8">YIM 96934</strain>
    </source>
</reference>
<keyword evidence="2 4" id="KW-0067">ATP-binding</keyword>
<keyword evidence="3 4" id="KW-0342">GTP-binding</keyword>
<evidence type="ECO:0000256" key="4">
    <source>
        <dbReference type="HAMAP-Rule" id="MF_00636"/>
    </source>
</evidence>
<evidence type="ECO:0000256" key="1">
    <source>
        <dbReference type="ARBA" id="ARBA00022741"/>
    </source>
</evidence>
<feature type="domain" description="RapZ-like N-terminal" evidence="5">
    <location>
        <begin position="14"/>
        <end position="168"/>
    </location>
</feature>
<evidence type="ECO:0000256" key="3">
    <source>
        <dbReference type="ARBA" id="ARBA00023134"/>
    </source>
</evidence>
<dbReference type="InterPro" id="IPR027417">
    <property type="entry name" value="P-loop_NTPase"/>
</dbReference>
<dbReference type="InterPro" id="IPR005337">
    <property type="entry name" value="RapZ-like"/>
</dbReference>
<dbReference type="HAMAP" id="MF_00636">
    <property type="entry name" value="RapZ_like"/>
    <property type="match status" value="1"/>
</dbReference>
<protein>
    <submittedName>
        <fullName evidence="7">RNase adapter RapZ</fullName>
    </submittedName>
</protein>
<dbReference type="PANTHER" id="PTHR30448">
    <property type="entry name" value="RNASE ADAPTER PROTEIN RAPZ"/>
    <property type="match status" value="1"/>
</dbReference>